<name>A0A067RI64_ZOONE</name>
<gene>
    <name evidence="1" type="ORF">L798_05835</name>
</gene>
<evidence type="ECO:0000313" key="1">
    <source>
        <dbReference type="EMBL" id="KDR18956.1"/>
    </source>
</evidence>
<keyword evidence="2" id="KW-1185">Reference proteome</keyword>
<protein>
    <submittedName>
        <fullName evidence="1">Uncharacterized protein</fullName>
    </submittedName>
</protein>
<proteinExistence type="predicted"/>
<sequence>MYSSVLCLLRGEKTDMGKVWQRKPQQCFVMRNHFYAHTIFQKLLHVSNPSTTPTPSLSCSSTGFTSSFNSELTAEIQQTDSKRHVTCQQLIPVIITGTPKSDKL</sequence>
<dbReference type="Proteomes" id="UP000027135">
    <property type="component" value="Unassembled WGS sequence"/>
</dbReference>
<dbReference type="InParanoid" id="A0A067RI64"/>
<dbReference type="EMBL" id="KK852665">
    <property type="protein sequence ID" value="KDR18956.1"/>
    <property type="molecule type" value="Genomic_DNA"/>
</dbReference>
<accession>A0A067RI64</accession>
<organism evidence="1 2">
    <name type="scientific">Zootermopsis nevadensis</name>
    <name type="common">Dampwood termite</name>
    <dbReference type="NCBI Taxonomy" id="136037"/>
    <lineage>
        <taxon>Eukaryota</taxon>
        <taxon>Metazoa</taxon>
        <taxon>Ecdysozoa</taxon>
        <taxon>Arthropoda</taxon>
        <taxon>Hexapoda</taxon>
        <taxon>Insecta</taxon>
        <taxon>Pterygota</taxon>
        <taxon>Neoptera</taxon>
        <taxon>Polyneoptera</taxon>
        <taxon>Dictyoptera</taxon>
        <taxon>Blattodea</taxon>
        <taxon>Blattoidea</taxon>
        <taxon>Termitoidae</taxon>
        <taxon>Termopsidae</taxon>
        <taxon>Zootermopsis</taxon>
    </lineage>
</organism>
<evidence type="ECO:0000313" key="2">
    <source>
        <dbReference type="Proteomes" id="UP000027135"/>
    </source>
</evidence>
<reference evidence="1 2" key="1">
    <citation type="journal article" date="2014" name="Nat. Commun.">
        <title>Molecular traces of alternative social organization in a termite genome.</title>
        <authorList>
            <person name="Terrapon N."/>
            <person name="Li C."/>
            <person name="Robertson H.M."/>
            <person name="Ji L."/>
            <person name="Meng X."/>
            <person name="Booth W."/>
            <person name="Chen Z."/>
            <person name="Childers C.P."/>
            <person name="Glastad K.M."/>
            <person name="Gokhale K."/>
            <person name="Gowin J."/>
            <person name="Gronenberg W."/>
            <person name="Hermansen R.A."/>
            <person name="Hu H."/>
            <person name="Hunt B.G."/>
            <person name="Huylmans A.K."/>
            <person name="Khalil S.M."/>
            <person name="Mitchell R.D."/>
            <person name="Munoz-Torres M.C."/>
            <person name="Mustard J.A."/>
            <person name="Pan H."/>
            <person name="Reese J.T."/>
            <person name="Scharf M.E."/>
            <person name="Sun F."/>
            <person name="Vogel H."/>
            <person name="Xiao J."/>
            <person name="Yang W."/>
            <person name="Yang Z."/>
            <person name="Yang Z."/>
            <person name="Zhou J."/>
            <person name="Zhu J."/>
            <person name="Brent C.S."/>
            <person name="Elsik C.G."/>
            <person name="Goodisman M.A."/>
            <person name="Liberles D.A."/>
            <person name="Roe R.M."/>
            <person name="Vargo E.L."/>
            <person name="Vilcinskas A."/>
            <person name="Wang J."/>
            <person name="Bornberg-Bauer E."/>
            <person name="Korb J."/>
            <person name="Zhang G."/>
            <person name="Liebig J."/>
        </authorList>
    </citation>
    <scope>NUCLEOTIDE SEQUENCE [LARGE SCALE GENOMIC DNA]</scope>
    <source>
        <tissue evidence="1">Whole organism</tissue>
    </source>
</reference>
<dbReference type="AlphaFoldDB" id="A0A067RI64"/>